<dbReference type="Proteomes" id="UP000034037">
    <property type="component" value="Chromosome"/>
</dbReference>
<evidence type="ECO:0000313" key="3">
    <source>
        <dbReference type="Proteomes" id="UP000034037"/>
    </source>
</evidence>
<keyword evidence="1" id="KW-0472">Membrane</keyword>
<feature type="transmembrane region" description="Helical" evidence="1">
    <location>
        <begin position="6"/>
        <end position="26"/>
    </location>
</feature>
<protein>
    <submittedName>
        <fullName evidence="2">Uncharacterized protein</fullName>
    </submittedName>
</protein>
<organism evidence="2 3">
    <name type="scientific">[Brevibacterium] flavum</name>
    <dbReference type="NCBI Taxonomy" id="92706"/>
    <lineage>
        <taxon>Bacteria</taxon>
        <taxon>Bacillati</taxon>
        <taxon>Actinomycetota</taxon>
        <taxon>Actinomycetes</taxon>
        <taxon>Mycobacteriales</taxon>
        <taxon>Corynebacteriaceae</taxon>
        <taxon>Corynebacterium</taxon>
    </lineage>
</organism>
<dbReference type="AlphaFoldDB" id="A0A0F6Z5I4"/>
<dbReference type="PATRIC" id="fig|92706.3.peg.1281"/>
<evidence type="ECO:0000313" key="2">
    <source>
        <dbReference type="EMBL" id="AKF27171.1"/>
    </source>
</evidence>
<dbReference type="RefSeq" id="WP_003863816.1">
    <property type="nucleotide sequence ID" value="NZ_CP011309.1"/>
</dbReference>
<proteinExistence type="predicted"/>
<feature type="transmembrane region" description="Helical" evidence="1">
    <location>
        <begin position="47"/>
        <end position="69"/>
    </location>
</feature>
<evidence type="ECO:0000256" key="1">
    <source>
        <dbReference type="SAM" id="Phobius"/>
    </source>
</evidence>
<name>A0A0F6Z5I4_9CORY</name>
<keyword evidence="1" id="KW-0812">Transmembrane</keyword>
<dbReference type="HOGENOM" id="CLU_144667_0_0_11"/>
<reference evidence="2 3" key="1">
    <citation type="submission" date="2015-04" db="EMBL/GenBank/DDBJ databases">
        <title>Complete Genome Sequence of Brevibacterium flavum ATCC 15168.</title>
        <authorList>
            <person name="Ahn J."/>
            <person name="Park G."/>
            <person name="Jeon W."/>
            <person name="Jang Y."/>
            <person name="Jang M."/>
            <person name="Lee H."/>
            <person name="Lee H."/>
        </authorList>
    </citation>
    <scope>NUCLEOTIDE SEQUENCE [LARGE SCALE GENOMIC DNA]</scope>
    <source>
        <strain evidence="2 3">ATCC 15168</strain>
    </source>
</reference>
<gene>
    <name evidence="2" type="ORF">YH66_06170</name>
</gene>
<sequence>MTIIASVVFLIAGTILAAIATARWSMLEPYGLIPYFIGHDIDFEQKGQFLVYFLRAAGFFVLIVAAAFAQPFFGLWALLLLVVGGFPSGMMVRQHNRRVRAMWRPRET</sequence>
<feature type="transmembrane region" description="Helical" evidence="1">
    <location>
        <begin position="75"/>
        <end position="92"/>
    </location>
</feature>
<keyword evidence="1" id="KW-1133">Transmembrane helix</keyword>
<keyword evidence="3" id="KW-1185">Reference proteome</keyword>
<dbReference type="EMBL" id="CP011309">
    <property type="protein sequence ID" value="AKF27171.1"/>
    <property type="molecule type" value="Genomic_DNA"/>
</dbReference>
<accession>A0A0F6Z5I4</accession>